<proteinExistence type="predicted"/>
<dbReference type="RefSeq" id="WP_032126838.1">
    <property type="nucleotide sequence ID" value="NZ_CP013761.1"/>
</dbReference>
<accession>A0A9Q6LI99</accession>
<organism evidence="2 3">
    <name type="scientific">Piscirickettsia salmonis</name>
    <dbReference type="NCBI Taxonomy" id="1238"/>
    <lineage>
        <taxon>Bacteria</taxon>
        <taxon>Pseudomonadati</taxon>
        <taxon>Pseudomonadota</taxon>
        <taxon>Gammaproteobacteria</taxon>
        <taxon>Thiotrichales</taxon>
        <taxon>Piscirickettsiaceae</taxon>
        <taxon>Piscirickettsia</taxon>
    </lineage>
</organism>
<evidence type="ECO:0000313" key="3">
    <source>
        <dbReference type="Proteomes" id="UP000422232"/>
    </source>
</evidence>
<dbReference type="GeneID" id="66742478"/>
<protein>
    <submittedName>
        <fullName evidence="2">Uncharacterized protein</fullName>
    </submittedName>
</protein>
<feature type="coiled-coil region" evidence="1">
    <location>
        <begin position="2"/>
        <end position="29"/>
    </location>
</feature>
<gene>
    <name evidence="2" type="ORF">Psal009_00477</name>
</gene>
<dbReference type="AlphaFoldDB" id="A0A9Q6LI99"/>
<dbReference type="EMBL" id="CP038908">
    <property type="protein sequence ID" value="QGO04608.1"/>
    <property type="molecule type" value="Genomic_DNA"/>
</dbReference>
<dbReference type="Proteomes" id="UP000422232">
    <property type="component" value="Chromosome"/>
</dbReference>
<evidence type="ECO:0000256" key="1">
    <source>
        <dbReference type="SAM" id="Coils"/>
    </source>
</evidence>
<name>A0A9Q6LI99_PISSA</name>
<sequence length="67" mass="8141">MQKAVKCEAEEIQERMRFVKNNYKSLTVKRLKILWGVNSLNVYQFLRQYDLPWLPIDELTIKQRGRI</sequence>
<evidence type="ECO:0000313" key="2">
    <source>
        <dbReference type="EMBL" id="QGO04608.1"/>
    </source>
</evidence>
<keyword evidence="1" id="KW-0175">Coiled coil</keyword>
<keyword evidence="3" id="KW-1185">Reference proteome</keyword>
<reference evidence="2 3" key="1">
    <citation type="submission" date="2019-04" db="EMBL/GenBank/DDBJ databases">
        <title>Complete genome sequencing of Piscirickettsia salmonis strain Psal-009.</title>
        <authorList>
            <person name="Schober I."/>
            <person name="Bunk B."/>
            <person name="Sproer C."/>
            <person name="Carril G.P."/>
            <person name="Riedel T."/>
            <person name="Flores-Herrera P.A."/>
            <person name="Nourdin-Galindo G."/>
            <person name="Marshall S.H."/>
            <person name="Overmann J."/>
        </authorList>
    </citation>
    <scope>NUCLEOTIDE SEQUENCE [LARGE SCALE GENOMIC DNA]</scope>
    <source>
        <strain evidence="2 3">Psal-009</strain>
    </source>
</reference>